<evidence type="ECO:0000313" key="2">
    <source>
        <dbReference type="Proteomes" id="UP001597541"/>
    </source>
</evidence>
<name>A0ABW5PI59_9BACL</name>
<organism evidence="1 2">
    <name type="scientific">Paenibacillus gansuensis</name>
    <dbReference type="NCBI Taxonomy" id="306542"/>
    <lineage>
        <taxon>Bacteria</taxon>
        <taxon>Bacillati</taxon>
        <taxon>Bacillota</taxon>
        <taxon>Bacilli</taxon>
        <taxon>Bacillales</taxon>
        <taxon>Paenibacillaceae</taxon>
        <taxon>Paenibacillus</taxon>
    </lineage>
</organism>
<proteinExistence type="predicted"/>
<dbReference type="EMBL" id="JBHUME010000012">
    <property type="protein sequence ID" value="MFD2614500.1"/>
    <property type="molecule type" value="Genomic_DNA"/>
</dbReference>
<comment type="caution">
    <text evidence="1">The sequence shown here is derived from an EMBL/GenBank/DDBJ whole genome shotgun (WGS) entry which is preliminary data.</text>
</comment>
<evidence type="ECO:0000313" key="1">
    <source>
        <dbReference type="EMBL" id="MFD2614500.1"/>
    </source>
</evidence>
<gene>
    <name evidence="1" type="ORF">ACFSUF_18975</name>
</gene>
<reference evidence="2" key="1">
    <citation type="journal article" date="2019" name="Int. J. Syst. Evol. Microbiol.">
        <title>The Global Catalogue of Microorganisms (GCM) 10K type strain sequencing project: providing services to taxonomists for standard genome sequencing and annotation.</title>
        <authorList>
            <consortium name="The Broad Institute Genomics Platform"/>
            <consortium name="The Broad Institute Genome Sequencing Center for Infectious Disease"/>
            <person name="Wu L."/>
            <person name="Ma J."/>
        </authorList>
    </citation>
    <scope>NUCLEOTIDE SEQUENCE [LARGE SCALE GENOMIC DNA]</scope>
    <source>
        <strain evidence="2">KCTC 3950</strain>
    </source>
</reference>
<accession>A0ABW5PI59</accession>
<keyword evidence="2" id="KW-1185">Reference proteome</keyword>
<protein>
    <submittedName>
        <fullName evidence="1">Uncharacterized protein</fullName>
    </submittedName>
</protein>
<sequence length="138" mass="15678">MFLSIKNNKEVLQLPVPPNMYSIPGPWKNTQVDGLKQTLNIIGLKGLRSVEISSFFPAAGHNYPFLQNRTMWGMQYVDTIERWRGLRIPIRLVIIDSSGKKTENMAVVIDDFTHGMATDGDIQYTLQMSEFPFVSTGR</sequence>
<dbReference type="RefSeq" id="WP_377605574.1">
    <property type="nucleotide sequence ID" value="NZ_JBHUME010000012.1"/>
</dbReference>
<dbReference type="Proteomes" id="UP001597541">
    <property type="component" value="Unassembled WGS sequence"/>
</dbReference>